<reference evidence="3" key="2">
    <citation type="submission" date="2015-01" db="EMBL/GenBank/DDBJ databases">
        <title>Evolutionary Origins and Diversification of the Mycorrhizal Mutualists.</title>
        <authorList>
            <consortium name="DOE Joint Genome Institute"/>
            <consortium name="Mycorrhizal Genomics Consortium"/>
            <person name="Kohler A."/>
            <person name="Kuo A."/>
            <person name="Nagy L.G."/>
            <person name="Floudas D."/>
            <person name="Copeland A."/>
            <person name="Barry K.W."/>
            <person name="Cichocki N."/>
            <person name="Veneault-Fourrey C."/>
            <person name="LaButti K."/>
            <person name="Lindquist E.A."/>
            <person name="Lipzen A."/>
            <person name="Lundell T."/>
            <person name="Morin E."/>
            <person name="Murat C."/>
            <person name="Riley R."/>
            <person name="Ohm R."/>
            <person name="Sun H."/>
            <person name="Tunlid A."/>
            <person name="Henrissat B."/>
            <person name="Grigoriev I.V."/>
            <person name="Hibbett D.S."/>
            <person name="Martin F."/>
        </authorList>
    </citation>
    <scope>NUCLEOTIDE SEQUENCE [LARGE SCALE GENOMIC DNA]</scope>
    <source>
        <strain evidence="3">F 1598</strain>
    </source>
</reference>
<evidence type="ECO:0000256" key="1">
    <source>
        <dbReference type="SAM" id="MobiDB-lite"/>
    </source>
</evidence>
<dbReference type="HOGENOM" id="CLU_710902_0_0_1"/>
<keyword evidence="3" id="KW-1185">Reference proteome</keyword>
<dbReference type="InParanoid" id="A0A0C3FLN8"/>
<organism evidence="2 3">
    <name type="scientific">Piloderma croceum (strain F 1598)</name>
    <dbReference type="NCBI Taxonomy" id="765440"/>
    <lineage>
        <taxon>Eukaryota</taxon>
        <taxon>Fungi</taxon>
        <taxon>Dikarya</taxon>
        <taxon>Basidiomycota</taxon>
        <taxon>Agaricomycotina</taxon>
        <taxon>Agaricomycetes</taxon>
        <taxon>Agaricomycetidae</taxon>
        <taxon>Atheliales</taxon>
        <taxon>Atheliaceae</taxon>
        <taxon>Piloderma</taxon>
    </lineage>
</organism>
<sequence length="389" mass="41464">MDFEAALARLPHLSESEKCTQFYNRCKSDFDAEDWYENLEKNTPAAVTSWSTLVLHFRVKWLRASPDSLLKMDSVTSAPLDAATLNNNANTTTTTTTIIPAPANTATPAIYETTKTPEQYDHVANARHDNTPPTSAPTRSEVKQTTTATTTATTTNPDNTIMMAKQQDDEELAVGGKEEERGLEKQMGTREREARRRETGAGEQGRMGMTQDGVRDPAPSPTAHIVPAMPSNSTTPTLINPAPGDPIVDPDRTARTGTAPVNSIPVPTSPVPMDPIPVNPVPDDATVDPVRTASANAVPTDPIPVDATPVYTTNPVCTASVNAVPTIPIPIPVNPRLANPNPITTLQPKPAEPAPAPINPVPGDAIVNPDRTARTSTAPVNSILVNPDP</sequence>
<reference evidence="2 3" key="1">
    <citation type="submission" date="2014-04" db="EMBL/GenBank/DDBJ databases">
        <authorList>
            <consortium name="DOE Joint Genome Institute"/>
            <person name="Kuo A."/>
            <person name="Tarkka M."/>
            <person name="Buscot F."/>
            <person name="Kohler A."/>
            <person name="Nagy L.G."/>
            <person name="Floudas D."/>
            <person name="Copeland A."/>
            <person name="Barry K.W."/>
            <person name="Cichocki N."/>
            <person name="Veneault-Fourrey C."/>
            <person name="LaButti K."/>
            <person name="Lindquist E.A."/>
            <person name="Lipzen A."/>
            <person name="Lundell T."/>
            <person name="Morin E."/>
            <person name="Murat C."/>
            <person name="Sun H."/>
            <person name="Tunlid A."/>
            <person name="Henrissat B."/>
            <person name="Grigoriev I.V."/>
            <person name="Hibbett D.S."/>
            <person name="Martin F."/>
            <person name="Nordberg H.P."/>
            <person name="Cantor M.N."/>
            <person name="Hua S.X."/>
        </authorList>
    </citation>
    <scope>NUCLEOTIDE SEQUENCE [LARGE SCALE GENOMIC DNA]</scope>
    <source>
        <strain evidence="2 3">F 1598</strain>
    </source>
</reference>
<accession>A0A0C3FLN8</accession>
<dbReference type="AlphaFoldDB" id="A0A0C3FLN8"/>
<feature type="region of interest" description="Disordered" evidence="1">
    <location>
        <begin position="341"/>
        <end position="389"/>
    </location>
</feature>
<feature type="compositionally biased region" description="Low complexity" evidence="1">
    <location>
        <begin position="145"/>
        <end position="155"/>
    </location>
</feature>
<evidence type="ECO:0000313" key="2">
    <source>
        <dbReference type="EMBL" id="KIM80441.1"/>
    </source>
</evidence>
<feature type="compositionally biased region" description="Pro residues" evidence="1">
    <location>
        <begin position="350"/>
        <end position="360"/>
    </location>
</feature>
<gene>
    <name evidence="2" type="ORF">PILCRDRAFT_9623</name>
</gene>
<feature type="region of interest" description="Disordered" evidence="1">
    <location>
        <begin position="170"/>
        <end position="272"/>
    </location>
</feature>
<feature type="compositionally biased region" description="Basic and acidic residues" evidence="1">
    <location>
        <begin position="176"/>
        <end position="200"/>
    </location>
</feature>
<evidence type="ECO:0000313" key="3">
    <source>
        <dbReference type="Proteomes" id="UP000054166"/>
    </source>
</evidence>
<feature type="compositionally biased region" description="Polar residues" evidence="1">
    <location>
        <begin position="374"/>
        <end position="389"/>
    </location>
</feature>
<protein>
    <submittedName>
        <fullName evidence="2">Uncharacterized protein</fullName>
    </submittedName>
</protein>
<name>A0A0C3FLN8_PILCF</name>
<proteinExistence type="predicted"/>
<feature type="region of interest" description="Disordered" evidence="1">
    <location>
        <begin position="126"/>
        <end position="157"/>
    </location>
</feature>
<dbReference type="EMBL" id="KN833004">
    <property type="protein sequence ID" value="KIM80441.1"/>
    <property type="molecule type" value="Genomic_DNA"/>
</dbReference>
<feature type="non-terminal residue" evidence="2">
    <location>
        <position position="389"/>
    </location>
</feature>
<dbReference type="Proteomes" id="UP000054166">
    <property type="component" value="Unassembled WGS sequence"/>
</dbReference>